<feature type="transmembrane region" description="Helical" evidence="4">
    <location>
        <begin position="274"/>
        <end position="298"/>
    </location>
</feature>
<dbReference type="Gene3D" id="1.20.1250.20">
    <property type="entry name" value="MFS general substrate transporter like domains"/>
    <property type="match status" value="1"/>
</dbReference>
<dbReference type="Pfam" id="PF07690">
    <property type="entry name" value="MFS_1"/>
    <property type="match status" value="1"/>
</dbReference>
<evidence type="ECO:0000313" key="7">
    <source>
        <dbReference type="Proteomes" id="UP000033519"/>
    </source>
</evidence>
<dbReference type="Proteomes" id="UP000033519">
    <property type="component" value="Unassembled WGS sequence"/>
</dbReference>
<proteinExistence type="predicted"/>
<evidence type="ECO:0000256" key="4">
    <source>
        <dbReference type="SAM" id="Phobius"/>
    </source>
</evidence>
<keyword evidence="2 4" id="KW-1133">Transmembrane helix</keyword>
<dbReference type="EMBL" id="FOMB01000007">
    <property type="protein sequence ID" value="SFC60165.1"/>
    <property type="molecule type" value="Genomic_DNA"/>
</dbReference>
<keyword evidence="3 4" id="KW-0472">Membrane</keyword>
<feature type="transmembrane region" description="Helical" evidence="4">
    <location>
        <begin position="12"/>
        <end position="34"/>
    </location>
</feature>
<keyword evidence="1 4" id="KW-0812">Transmembrane</keyword>
<dbReference type="SUPFAM" id="SSF103473">
    <property type="entry name" value="MFS general substrate transporter"/>
    <property type="match status" value="1"/>
</dbReference>
<dbReference type="InterPro" id="IPR036259">
    <property type="entry name" value="MFS_trans_sf"/>
</dbReference>
<feature type="transmembrane region" description="Helical" evidence="4">
    <location>
        <begin position="46"/>
        <end position="65"/>
    </location>
</feature>
<dbReference type="EMBL" id="LAPV01000086">
    <property type="protein sequence ID" value="KKC33604.1"/>
    <property type="molecule type" value="Genomic_DNA"/>
</dbReference>
<keyword evidence="7" id="KW-1185">Reference proteome</keyword>
<dbReference type="RefSeq" id="WP_046170438.1">
    <property type="nucleotide sequence ID" value="NZ_FOMB01000007.1"/>
</dbReference>
<feature type="transmembrane region" description="Helical" evidence="4">
    <location>
        <begin position="341"/>
        <end position="364"/>
    </location>
</feature>
<protein>
    <submittedName>
        <fullName evidence="6">Predicted arabinose efflux permease, MFS family</fullName>
    </submittedName>
</protein>
<dbReference type="GO" id="GO:0022857">
    <property type="term" value="F:transmembrane transporter activity"/>
    <property type="evidence" value="ECO:0007669"/>
    <property type="project" value="InterPro"/>
</dbReference>
<dbReference type="NCBIfam" id="NF033733">
    <property type="entry name" value="MFS_ArsK"/>
    <property type="match status" value="1"/>
</dbReference>
<feature type="transmembrane region" description="Helical" evidence="4">
    <location>
        <begin position="102"/>
        <end position="124"/>
    </location>
</feature>
<feature type="transmembrane region" description="Helical" evidence="4">
    <location>
        <begin position="240"/>
        <end position="262"/>
    </location>
</feature>
<dbReference type="AlphaFoldDB" id="A0A0F5Q0M5"/>
<organism evidence="6 8">
    <name type="scientific">Devosia psychrophila</name>
    <dbReference type="NCBI Taxonomy" id="728005"/>
    <lineage>
        <taxon>Bacteria</taxon>
        <taxon>Pseudomonadati</taxon>
        <taxon>Pseudomonadota</taxon>
        <taxon>Alphaproteobacteria</taxon>
        <taxon>Hyphomicrobiales</taxon>
        <taxon>Devosiaceae</taxon>
        <taxon>Devosia</taxon>
    </lineage>
</organism>
<accession>A0A0F5Q0M5</accession>
<sequence>MADTHSNAGAIWALGMTQIIGYGTLYYSFSILAPGIAIDLGVAVEWIYGCISLALLAGGLISPWAGGLADRLGAGRVMSAGSIGAAAALAVCGLASSTTAFLAGMVLVELASAFVLYSTAFAFLAQTTGTRAQPSITYLTLIAGFASTIFWPLTTWLLQTMDWQQVYLLFAGLNLVVCLPLHLWLSRFARIVAARPIETVAAKTPMIVDNGDLVFILIVLGFSLAGFVSAATLFHMVPMLGVLGLGTVGVWVASLLGPAQVASRLINMGFGQDLPATVLAVVSAITMPLALGTLALSAPSTAGAILFAIIFGLGSGLFSIVSGTLPLAIFGKAGFGKRMGWIGMGRLGLSSLAPFALSVALGAIGPKPSLWILAVAGLMCVAVFGDVWRRCRPIGQKVAAVNQPTDAVHRQG</sequence>
<dbReference type="OrthoDB" id="7200137at2"/>
<dbReference type="Proteomes" id="UP000182258">
    <property type="component" value="Unassembled WGS sequence"/>
</dbReference>
<feature type="transmembrane region" description="Helical" evidence="4">
    <location>
        <begin position="166"/>
        <end position="185"/>
    </location>
</feature>
<dbReference type="STRING" id="728005.SAMN04488059_107140"/>
<feature type="transmembrane region" description="Helical" evidence="4">
    <location>
        <begin position="136"/>
        <end position="154"/>
    </location>
</feature>
<dbReference type="PATRIC" id="fig|728005.3.peg.4078"/>
<name>A0A0F5Q0M5_9HYPH</name>
<feature type="transmembrane region" description="Helical" evidence="4">
    <location>
        <begin position="304"/>
        <end position="329"/>
    </location>
</feature>
<evidence type="ECO:0000313" key="5">
    <source>
        <dbReference type="EMBL" id="KKC33604.1"/>
    </source>
</evidence>
<feature type="transmembrane region" description="Helical" evidence="4">
    <location>
        <begin position="77"/>
        <end position="96"/>
    </location>
</feature>
<evidence type="ECO:0000313" key="8">
    <source>
        <dbReference type="Proteomes" id="UP000182258"/>
    </source>
</evidence>
<reference evidence="5 7" key="1">
    <citation type="submission" date="2015-03" db="EMBL/GenBank/DDBJ databases">
        <authorList>
            <person name="Lepp D."/>
            <person name="Hassan Y.I."/>
            <person name="Li X.-Z."/>
            <person name="Zhou T."/>
        </authorList>
    </citation>
    <scope>NUCLEOTIDE SEQUENCE [LARGE SCALE GENOMIC DNA]</scope>
    <source>
        <strain evidence="5 7">Cr7-05</strain>
    </source>
</reference>
<evidence type="ECO:0000256" key="1">
    <source>
        <dbReference type="ARBA" id="ARBA00022692"/>
    </source>
</evidence>
<reference evidence="6 8" key="2">
    <citation type="submission" date="2016-10" db="EMBL/GenBank/DDBJ databases">
        <authorList>
            <person name="de Groot N.N."/>
        </authorList>
    </citation>
    <scope>NUCLEOTIDE SEQUENCE [LARGE SCALE GENOMIC DNA]</scope>
    <source>
        <strain evidence="6 8">CGMCC 1.10210</strain>
    </source>
</reference>
<gene>
    <name evidence="6" type="ORF">SAMN04488059_107140</name>
    <name evidence="5" type="ORF">WH91_07855</name>
</gene>
<evidence type="ECO:0000256" key="3">
    <source>
        <dbReference type="ARBA" id="ARBA00023136"/>
    </source>
</evidence>
<evidence type="ECO:0000256" key="2">
    <source>
        <dbReference type="ARBA" id="ARBA00022989"/>
    </source>
</evidence>
<feature type="transmembrane region" description="Helical" evidence="4">
    <location>
        <begin position="370"/>
        <end position="388"/>
    </location>
</feature>
<feature type="transmembrane region" description="Helical" evidence="4">
    <location>
        <begin position="213"/>
        <end position="234"/>
    </location>
</feature>
<dbReference type="InterPro" id="IPR011701">
    <property type="entry name" value="MFS"/>
</dbReference>
<evidence type="ECO:0000313" key="6">
    <source>
        <dbReference type="EMBL" id="SFC60165.1"/>
    </source>
</evidence>